<feature type="compositionally biased region" description="Basic and acidic residues" evidence="1">
    <location>
        <begin position="868"/>
        <end position="877"/>
    </location>
</feature>
<feature type="compositionally biased region" description="Low complexity" evidence="1">
    <location>
        <begin position="194"/>
        <end position="215"/>
    </location>
</feature>
<reference evidence="2 3" key="1">
    <citation type="journal article" date="2019" name="New Phytol.">
        <title>Comparative genomics reveals unique wood-decay strategies and fruiting body development in the Schizophyllaceae.</title>
        <authorList>
            <person name="Almasi E."/>
            <person name="Sahu N."/>
            <person name="Krizsan K."/>
            <person name="Balint B."/>
            <person name="Kovacs G.M."/>
            <person name="Kiss B."/>
            <person name="Cseklye J."/>
            <person name="Drula E."/>
            <person name="Henrissat B."/>
            <person name="Nagy I."/>
            <person name="Chovatia M."/>
            <person name="Adam C."/>
            <person name="LaButti K."/>
            <person name="Lipzen A."/>
            <person name="Riley R."/>
            <person name="Grigoriev I.V."/>
            <person name="Nagy L.G."/>
        </authorList>
    </citation>
    <scope>NUCLEOTIDE SEQUENCE [LARGE SCALE GENOMIC DNA]</scope>
    <source>
        <strain evidence="2 3">NL-1724</strain>
    </source>
</reference>
<feature type="compositionally biased region" description="Polar residues" evidence="1">
    <location>
        <begin position="116"/>
        <end position="129"/>
    </location>
</feature>
<dbReference type="GO" id="GO:0005737">
    <property type="term" value="C:cytoplasm"/>
    <property type="evidence" value="ECO:0007669"/>
    <property type="project" value="TreeGrafter"/>
</dbReference>
<accession>A0A550CYZ6</accession>
<proteinExistence type="predicted"/>
<feature type="region of interest" description="Disordered" evidence="1">
    <location>
        <begin position="55"/>
        <end position="896"/>
    </location>
</feature>
<dbReference type="GO" id="GO:0051014">
    <property type="term" value="P:actin filament severing"/>
    <property type="evidence" value="ECO:0007669"/>
    <property type="project" value="TreeGrafter"/>
</dbReference>
<dbReference type="GO" id="GO:0051016">
    <property type="term" value="P:barbed-end actin filament capping"/>
    <property type="evidence" value="ECO:0007669"/>
    <property type="project" value="TreeGrafter"/>
</dbReference>
<evidence type="ECO:0008006" key="4">
    <source>
        <dbReference type="Google" id="ProtNLM"/>
    </source>
</evidence>
<feature type="compositionally biased region" description="Low complexity" evidence="1">
    <location>
        <begin position="261"/>
        <end position="270"/>
    </location>
</feature>
<feature type="compositionally biased region" description="Low complexity" evidence="1">
    <location>
        <begin position="680"/>
        <end position="691"/>
    </location>
</feature>
<feature type="compositionally biased region" description="Polar residues" evidence="1">
    <location>
        <begin position="656"/>
        <end position="669"/>
    </location>
</feature>
<dbReference type="Proteomes" id="UP000320762">
    <property type="component" value="Unassembled WGS sequence"/>
</dbReference>
<evidence type="ECO:0000313" key="3">
    <source>
        <dbReference type="Proteomes" id="UP000320762"/>
    </source>
</evidence>
<comment type="caution">
    <text evidence="2">The sequence shown here is derived from an EMBL/GenBank/DDBJ whole genome shotgun (WGS) entry which is preliminary data.</text>
</comment>
<feature type="compositionally biased region" description="Low complexity" evidence="1">
    <location>
        <begin position="327"/>
        <end position="351"/>
    </location>
</feature>
<feature type="compositionally biased region" description="Basic and acidic residues" evidence="1">
    <location>
        <begin position="155"/>
        <end position="170"/>
    </location>
</feature>
<dbReference type="GO" id="GO:0051015">
    <property type="term" value="F:actin filament binding"/>
    <property type="evidence" value="ECO:0007669"/>
    <property type="project" value="InterPro"/>
</dbReference>
<feature type="compositionally biased region" description="Polar residues" evidence="1">
    <location>
        <begin position="804"/>
        <end position="813"/>
    </location>
</feature>
<dbReference type="OrthoDB" id="6375767at2759"/>
<feature type="compositionally biased region" description="Pro residues" evidence="1">
    <location>
        <begin position="607"/>
        <end position="618"/>
    </location>
</feature>
<feature type="compositionally biased region" description="Basic and acidic residues" evidence="1">
    <location>
        <begin position="754"/>
        <end position="772"/>
    </location>
</feature>
<sequence length="1305" mass="140344">MEPSTPSSKFRSFDIPKPEETGLAEWTSRIKALQRQVDADEEAEQKRLEQEIQASRIARMRRSHGVGSRNNSLDLSQHKEFANALKEDSPTSSTHPIAGADRARTQEDALRRLTGAGSSQPRTSTQRSEPMSLAAFMGGSKASGPPLKKHAPQQDAHDPTKFEQRTRVDAPHPVFGKGGVAMPGMVSRSKSAQPDSPTISTASTSPPADSSRSRTMSQMVGETSEGRSISPHKTGTRERTMSTPTGSMRKSVSFDTKAKTRPPTSRPTTPSRDRAVSPPGILVNNGRATPDPGPRPPSRSSVAPRPITPSREPIVASRSPPPPVSPPLSTASFASRQSFSSSTSSTSPRRSNVATSSLAGPIRPQPRTSSPVVPPSSTPSPAFLKAPAAKDPTPSISRLQGRGFVQNMVKRTSQMAYEQPSEDKSRAVPAKKASVLDRWQPAAGSTASPSPPLISPKPVAVRKSWTAEPAPAPKTVPSPGPNVLKGRVSLPGLAAAAKPPQRQDTLVKKMPPEGAPGLGSKTTVTVIRPPSRAAESVPDVDEMGFIGGQHAAAGGKPLIHPTKERAKRPKKRPATSASAAKGGQAPPQSSHQPADLPSEARPVSPAVIPPASPAPPSQPEQAAATSPRLSPTPNGKPKVTDRWTGQNVIGVKVSAAATSKYSGLSSPDSRPSGMVGKRALPGLTTDTLLPKPTSPKPTSPKPTTSESRPPVTFPTSSTSPEPPRSPAPGHRHTRIPSTGNRATVMDLAQVFNQQKERKAEEAVVPEPVKEAPKQPSPPPLVVERPASPKVESPVEVTPPLSPKYDSSPNSTSPRLRHAQAGGAAEKRRPQFESRHSVMTLPPLKEEATPTPTPVGTMKSPSGSVRQENTFDVKEFSKELSTTESHAPKTETAPPKQPERDLVHVDIDDGPLPRINAQNLLQLPRQTDKQDKQTISVEVLNVSGNSATAIPDAAMSIFHDNEILAIVHRCKSTKSGLVDTAVWGWRGAKSELGEREERKLAELAKRYHTDIVWVNQYAEPSDMVDLLGGRFCTRQGPRSLWSSENTAMHVVRSCNGVVYIDELDFNVKNLCSGFSYCFSILNSQYVWHGRGSTNQERVAAMQYAKTLSGGDVEDDIVRMKEGEDDQDEMFWAMLGDDAFANADYWQWRRGAGAMEPRAWAVEDGATKVTLVKAFATNPDFKSSVYVVDCIWEYFVVIGDEARGKRKEIRQGIAVATDLAKLVASKRPFDPTVHVLVLPSQLPLDLKLTFRGLDDTTLGGDSVPDHMNLLSSQEALRHLDTPSWDRKALKDASMLPLGVDSDAQVRV</sequence>
<name>A0A550CYZ6_9AGAR</name>
<dbReference type="EMBL" id="VDMD01000001">
    <property type="protein sequence ID" value="TRM70003.1"/>
    <property type="molecule type" value="Genomic_DNA"/>
</dbReference>
<feature type="compositionally biased region" description="Basic and acidic residues" evidence="1">
    <location>
        <begin position="11"/>
        <end position="20"/>
    </location>
</feature>
<feature type="compositionally biased region" description="Pro residues" evidence="1">
    <location>
        <begin position="470"/>
        <end position="480"/>
    </location>
</feature>
<dbReference type="SUPFAM" id="SSF55753">
    <property type="entry name" value="Actin depolymerizing proteins"/>
    <property type="match status" value="1"/>
</dbReference>
<evidence type="ECO:0000313" key="2">
    <source>
        <dbReference type="EMBL" id="TRM70003.1"/>
    </source>
</evidence>
<dbReference type="STRING" id="97359.A0A550CYZ6"/>
<dbReference type="GO" id="GO:0005546">
    <property type="term" value="F:phosphatidylinositol-4,5-bisphosphate binding"/>
    <property type="evidence" value="ECO:0007669"/>
    <property type="project" value="TreeGrafter"/>
</dbReference>
<dbReference type="PANTHER" id="PTHR11977">
    <property type="entry name" value="VILLIN"/>
    <property type="match status" value="1"/>
</dbReference>
<dbReference type="GO" id="GO:0015629">
    <property type="term" value="C:actin cytoskeleton"/>
    <property type="evidence" value="ECO:0007669"/>
    <property type="project" value="TreeGrafter"/>
</dbReference>
<dbReference type="Gene3D" id="3.40.20.10">
    <property type="entry name" value="Severin"/>
    <property type="match status" value="2"/>
</dbReference>
<feature type="region of interest" description="Disordered" evidence="1">
    <location>
        <begin position="1"/>
        <end position="22"/>
    </location>
</feature>
<feature type="compositionally biased region" description="Basic and acidic residues" evidence="1">
    <location>
        <begin position="101"/>
        <end position="111"/>
    </location>
</feature>
<dbReference type="GO" id="GO:0008154">
    <property type="term" value="P:actin polymerization or depolymerization"/>
    <property type="evidence" value="ECO:0007669"/>
    <property type="project" value="TreeGrafter"/>
</dbReference>
<feature type="compositionally biased region" description="Polar residues" evidence="1">
    <location>
        <begin position="1"/>
        <end position="10"/>
    </location>
</feature>
<protein>
    <recommendedName>
        <fullName evidence="4">Gelsolin-like domain-containing protein</fullName>
    </recommendedName>
</protein>
<dbReference type="InterPro" id="IPR007122">
    <property type="entry name" value="Villin/Gelsolin"/>
</dbReference>
<keyword evidence="3" id="KW-1185">Reference proteome</keyword>
<feature type="compositionally biased region" description="Basic and acidic residues" evidence="1">
    <location>
        <begin position="824"/>
        <end position="835"/>
    </location>
</feature>
<feature type="compositionally biased region" description="Polar residues" evidence="1">
    <location>
        <begin position="858"/>
        <end position="867"/>
    </location>
</feature>
<dbReference type="InterPro" id="IPR029006">
    <property type="entry name" value="ADF-H/Gelsolin-like_dom_sf"/>
</dbReference>
<organism evidence="2 3">
    <name type="scientific">Schizophyllum amplum</name>
    <dbReference type="NCBI Taxonomy" id="97359"/>
    <lineage>
        <taxon>Eukaryota</taxon>
        <taxon>Fungi</taxon>
        <taxon>Dikarya</taxon>
        <taxon>Basidiomycota</taxon>
        <taxon>Agaricomycotina</taxon>
        <taxon>Agaricomycetes</taxon>
        <taxon>Agaricomycetidae</taxon>
        <taxon>Agaricales</taxon>
        <taxon>Schizophyllaceae</taxon>
        <taxon>Schizophyllum</taxon>
    </lineage>
</organism>
<gene>
    <name evidence="2" type="ORF">BD626DRAFT_563697</name>
</gene>
<evidence type="ECO:0000256" key="1">
    <source>
        <dbReference type="SAM" id="MobiDB-lite"/>
    </source>
</evidence>
<feature type="compositionally biased region" description="Low complexity" evidence="1">
    <location>
        <begin position="701"/>
        <end position="719"/>
    </location>
</feature>
<feature type="compositionally biased region" description="Basic and acidic residues" evidence="1">
    <location>
        <begin position="76"/>
        <end position="89"/>
    </location>
</feature>
<dbReference type="PANTHER" id="PTHR11977:SF133">
    <property type="entry name" value="DUF4045 DOMAIN-CONTAINING PROTEIN"/>
    <property type="match status" value="1"/>
</dbReference>
<feature type="compositionally biased region" description="Polar residues" evidence="1">
    <location>
        <begin position="241"/>
        <end position="254"/>
    </location>
</feature>